<dbReference type="EMBL" id="FZMP01000044">
    <property type="protein sequence ID" value="SNQ59853.1"/>
    <property type="molecule type" value="Genomic_DNA"/>
</dbReference>
<organism evidence="1 2">
    <name type="scientific">Candidatus Methanoperedens nitratireducens</name>
    <dbReference type="NCBI Taxonomy" id="1392998"/>
    <lineage>
        <taxon>Archaea</taxon>
        <taxon>Methanobacteriati</taxon>
        <taxon>Methanobacteriota</taxon>
        <taxon>Stenosarchaea group</taxon>
        <taxon>Methanomicrobia</taxon>
        <taxon>Methanosarcinales</taxon>
        <taxon>ANME-2 cluster</taxon>
        <taxon>Candidatus Methanoperedentaceae</taxon>
        <taxon>Candidatus Methanoperedens</taxon>
    </lineage>
</organism>
<dbReference type="SUPFAM" id="SSF88723">
    <property type="entry name" value="PIN domain-like"/>
    <property type="match status" value="1"/>
</dbReference>
<protein>
    <recommendedName>
        <fullName evidence="3">PIN domain-containing protein</fullName>
    </recommendedName>
</protein>
<accession>A0A284VKV1</accession>
<dbReference type="InterPro" id="IPR029060">
    <property type="entry name" value="PIN-like_dom_sf"/>
</dbReference>
<dbReference type="Pfam" id="PF11848">
    <property type="entry name" value="DUF3368"/>
    <property type="match status" value="1"/>
</dbReference>
<evidence type="ECO:0000313" key="2">
    <source>
        <dbReference type="Proteomes" id="UP000218615"/>
    </source>
</evidence>
<gene>
    <name evidence="1" type="ORF">MNV_1380040</name>
</gene>
<proteinExistence type="predicted"/>
<reference evidence="2" key="1">
    <citation type="submission" date="2017-06" db="EMBL/GenBank/DDBJ databases">
        <authorList>
            <person name="Cremers G."/>
        </authorList>
    </citation>
    <scope>NUCLEOTIDE SEQUENCE [LARGE SCALE GENOMIC DNA]</scope>
</reference>
<keyword evidence="2" id="KW-1185">Reference proteome</keyword>
<evidence type="ECO:0000313" key="1">
    <source>
        <dbReference type="EMBL" id="SNQ59853.1"/>
    </source>
</evidence>
<dbReference type="InterPro" id="IPR021799">
    <property type="entry name" value="PIN-like_prokaryotic"/>
</dbReference>
<dbReference type="AlphaFoldDB" id="A0A284VKV1"/>
<evidence type="ECO:0008006" key="3">
    <source>
        <dbReference type="Google" id="ProtNLM"/>
    </source>
</evidence>
<name>A0A284VKV1_9EURY</name>
<dbReference type="Proteomes" id="UP000218615">
    <property type="component" value="Unassembled WGS sequence"/>
</dbReference>
<sequence>MMFDTDILSMLAKIGRVDLLKKLFPESSLLITFEVYNELLRAKEAGYDYIDDIINHEFKVVHLDADLIEEYEQKKDSLKSLHAGELTSILFCKKRGMDFATNDTRAKRFCKENGVEWLDIVDILRLCYLKQVLDRKEIEKVIRDIEETDRTKIARKERIFA</sequence>